<evidence type="ECO:0000256" key="1">
    <source>
        <dbReference type="ARBA" id="ARBA00023235"/>
    </source>
</evidence>
<reference evidence="5" key="1">
    <citation type="journal article" date="2014" name="Front. Microbiol.">
        <title>High frequency of phylogenetically diverse reductive dehalogenase-homologous genes in deep subseafloor sedimentary metagenomes.</title>
        <authorList>
            <person name="Kawai M."/>
            <person name="Futagami T."/>
            <person name="Toyoda A."/>
            <person name="Takaki Y."/>
            <person name="Nishi S."/>
            <person name="Hori S."/>
            <person name="Arai W."/>
            <person name="Tsubouchi T."/>
            <person name="Morono Y."/>
            <person name="Uchiyama I."/>
            <person name="Ito T."/>
            <person name="Fujiyama A."/>
            <person name="Inagaki F."/>
            <person name="Takami H."/>
        </authorList>
    </citation>
    <scope>NUCLEOTIDE SEQUENCE</scope>
    <source>
        <strain evidence="5">Expedition CK06-06</strain>
    </source>
</reference>
<gene>
    <name evidence="5" type="ORF">S01H1_55393</name>
</gene>
<protein>
    <recommendedName>
        <fullName evidence="3">UDP-N-acetylglucosamine 2-epimerase (non-hydrolyzing)</fullName>
        <ecNumber evidence="3">5.1.3.14</ecNumber>
    </recommendedName>
</protein>
<dbReference type="GO" id="GO:0008761">
    <property type="term" value="F:UDP-N-acetylglucosamine 2-epimerase activity"/>
    <property type="evidence" value="ECO:0007669"/>
    <property type="project" value="UniProtKB-EC"/>
</dbReference>
<evidence type="ECO:0000256" key="2">
    <source>
        <dbReference type="ARBA" id="ARBA00038209"/>
    </source>
</evidence>
<evidence type="ECO:0000256" key="3">
    <source>
        <dbReference type="ARBA" id="ARBA00038858"/>
    </source>
</evidence>
<dbReference type="InterPro" id="IPR003331">
    <property type="entry name" value="UDP_GlcNAc_Epimerase_2_dom"/>
</dbReference>
<dbReference type="AlphaFoldDB" id="X0W2Z8"/>
<comment type="similarity">
    <text evidence="2">Belongs to the UDP-N-acetylglucosamine 2-epimerase family.</text>
</comment>
<dbReference type="EC" id="5.1.3.14" evidence="3"/>
<sequence>MKKALVCFGTRPEAIKLAPLVKEFSSRSSFNTRVCVTAQHRQMLDQVLELFEITPDHDLNLMNPDQTLEQLTGAVVLSIAKVLLEEKPDLVVVQGDTTTTFAVALAAFYQRIQV</sequence>
<dbReference type="PANTHER" id="PTHR43174">
    <property type="entry name" value="UDP-N-ACETYLGLUCOSAMINE 2-EPIMERASE"/>
    <property type="match status" value="1"/>
</dbReference>
<dbReference type="Gene3D" id="3.40.50.2000">
    <property type="entry name" value="Glycogen Phosphorylase B"/>
    <property type="match status" value="1"/>
</dbReference>
<proteinExistence type="inferred from homology"/>
<dbReference type="SUPFAM" id="SSF53756">
    <property type="entry name" value="UDP-Glycosyltransferase/glycogen phosphorylase"/>
    <property type="match status" value="1"/>
</dbReference>
<feature type="domain" description="UDP-N-acetylglucosamine 2-epimerase" evidence="4">
    <location>
        <begin position="23"/>
        <end position="114"/>
    </location>
</feature>
<organism evidence="5">
    <name type="scientific">marine sediment metagenome</name>
    <dbReference type="NCBI Taxonomy" id="412755"/>
    <lineage>
        <taxon>unclassified sequences</taxon>
        <taxon>metagenomes</taxon>
        <taxon>ecological metagenomes</taxon>
    </lineage>
</organism>
<keyword evidence="1" id="KW-0413">Isomerase</keyword>
<dbReference type="PANTHER" id="PTHR43174:SF2">
    <property type="entry name" value="UDP-N-ACETYLGLUCOSAMINE 2-EPIMERASE"/>
    <property type="match status" value="1"/>
</dbReference>
<name>X0W2Z8_9ZZZZ</name>
<comment type="caution">
    <text evidence="5">The sequence shown here is derived from an EMBL/GenBank/DDBJ whole genome shotgun (WGS) entry which is preliminary data.</text>
</comment>
<dbReference type="InterPro" id="IPR029767">
    <property type="entry name" value="WecB-like"/>
</dbReference>
<evidence type="ECO:0000259" key="4">
    <source>
        <dbReference type="Pfam" id="PF02350"/>
    </source>
</evidence>
<dbReference type="Pfam" id="PF02350">
    <property type="entry name" value="Epimerase_2"/>
    <property type="match status" value="1"/>
</dbReference>
<evidence type="ECO:0000313" key="5">
    <source>
        <dbReference type="EMBL" id="GAG24935.1"/>
    </source>
</evidence>
<feature type="non-terminal residue" evidence="5">
    <location>
        <position position="114"/>
    </location>
</feature>
<dbReference type="EMBL" id="BARS01036004">
    <property type="protein sequence ID" value="GAG24935.1"/>
    <property type="molecule type" value="Genomic_DNA"/>
</dbReference>
<accession>X0W2Z8</accession>